<dbReference type="EMBL" id="CP077365">
    <property type="protein sequence ID" value="QXB46055.1"/>
    <property type="molecule type" value="Genomic_DNA"/>
</dbReference>
<keyword evidence="1" id="KW-0812">Transmembrane</keyword>
<evidence type="ECO:0000313" key="3">
    <source>
        <dbReference type="Proteomes" id="UP000683517"/>
    </source>
</evidence>
<dbReference type="RefSeq" id="WP_198072345.1">
    <property type="nucleotide sequence ID" value="NZ_CP065820.1"/>
</dbReference>
<evidence type="ECO:0000256" key="1">
    <source>
        <dbReference type="SAM" id="Phobius"/>
    </source>
</evidence>
<dbReference type="Proteomes" id="UP000683517">
    <property type="component" value="Chromosome"/>
</dbReference>
<gene>
    <name evidence="2" type="ORF">I6L30_16815</name>
</gene>
<dbReference type="GeneID" id="60735435"/>
<feature type="transmembrane region" description="Helical" evidence="1">
    <location>
        <begin position="137"/>
        <end position="159"/>
    </location>
</feature>
<name>A0ABX8L223_9GAMM</name>
<evidence type="ECO:0000313" key="2">
    <source>
        <dbReference type="EMBL" id="QXB46055.1"/>
    </source>
</evidence>
<keyword evidence="1" id="KW-0472">Membrane</keyword>
<keyword evidence="3" id="KW-1185">Reference proteome</keyword>
<feature type="transmembrane region" description="Helical" evidence="1">
    <location>
        <begin position="114"/>
        <end position="131"/>
    </location>
</feature>
<organism evidence="2 3">
    <name type="scientific">Acinetobacter seifertii</name>
    <dbReference type="NCBI Taxonomy" id="1530123"/>
    <lineage>
        <taxon>Bacteria</taxon>
        <taxon>Pseudomonadati</taxon>
        <taxon>Pseudomonadota</taxon>
        <taxon>Gammaproteobacteria</taxon>
        <taxon>Moraxellales</taxon>
        <taxon>Moraxellaceae</taxon>
        <taxon>Acinetobacter</taxon>
        <taxon>Acinetobacter calcoaceticus/baumannii complex</taxon>
    </lineage>
</organism>
<accession>A0ABX8L223</accession>
<proteinExistence type="predicted"/>
<reference evidence="2 3" key="1">
    <citation type="submission" date="2021-06" db="EMBL/GenBank/DDBJ databases">
        <title>FDA dAtabase for Regulatory Grade micrObial Sequences (FDA-ARGOS): Supporting development and validation of Infectious Disease Dx tests.</title>
        <authorList>
            <person name="Sproer C."/>
            <person name="Gronow S."/>
            <person name="Severitt S."/>
            <person name="Schroder I."/>
            <person name="Tallon L."/>
            <person name="Sadzewicz L."/>
            <person name="Zhao X."/>
            <person name="Boylan J."/>
            <person name="Ott S."/>
            <person name="Bowen H."/>
            <person name="Vavikolanu K."/>
            <person name="Mehta A."/>
            <person name="Aluvathingal J."/>
            <person name="Nadendla S."/>
            <person name="Lowell S."/>
            <person name="Myers T."/>
            <person name="Yan Y."/>
        </authorList>
    </citation>
    <scope>NUCLEOTIDE SEQUENCE [LARGE SCALE GENOMIC DNA]</scope>
    <source>
        <strain evidence="2 3">FDAARGOS 1400</strain>
    </source>
</reference>
<protein>
    <submittedName>
        <fullName evidence="2">Tail assembly protein</fullName>
    </submittedName>
</protein>
<sequence>MLKTIKLYGVLAEKFGKQFQLDVVNTREAMRALSVQVPGFESFMLRAHESGLKFAVFLNNKNAKYKKNHSSIYDAASKQQITGDNISEDQLDMNTQADTIHIVPRVVGAGGNSGVLQLVLGAVLIVAGVMTGGTTSAYGVALIGAGSGMAIGGISSMLMPPVSTTQDQNQDGNRANKGFGSAVTTVAQGNPVPVLYGQREIGGFVISAGQYPEDQL</sequence>
<keyword evidence="1" id="KW-1133">Transmembrane helix</keyword>